<name>A0ABR5B1H9_CRYGA</name>
<proteinExistence type="predicted"/>
<reference evidence="2 3" key="1">
    <citation type="submission" date="2015-01" db="EMBL/GenBank/DDBJ databases">
        <title>The Genome Sequence of Cryptococcus gattii CA1873.</title>
        <authorList>
            <consortium name="The Broad Institute Genomics Platform"/>
            <person name="Cuomo C."/>
            <person name="Litvintseva A."/>
            <person name="Chen Y."/>
            <person name="Heitman J."/>
            <person name="Sun S."/>
            <person name="Springer D."/>
            <person name="Dromer F."/>
            <person name="Young S."/>
            <person name="Zeng Q."/>
            <person name="Gargeya S."/>
            <person name="Abouelleil A."/>
            <person name="Alvarado L."/>
            <person name="Chapman S.B."/>
            <person name="Gainer-Dewar J."/>
            <person name="Goldberg J."/>
            <person name="Griggs A."/>
            <person name="Gujja S."/>
            <person name="Hansen M."/>
            <person name="Howarth C."/>
            <person name="Imamovic A."/>
            <person name="Larimer J."/>
            <person name="Murphy C."/>
            <person name="Naylor J."/>
            <person name="Pearson M."/>
            <person name="Priest M."/>
            <person name="Roberts A."/>
            <person name="Saif S."/>
            <person name="Shea T."/>
            <person name="Sykes S."/>
            <person name="Wortman J."/>
            <person name="Nusbaum C."/>
            <person name="Birren B."/>
        </authorList>
    </citation>
    <scope>NUCLEOTIDE SEQUENCE [LARGE SCALE GENOMIC DNA]</scope>
    <source>
        <strain evidence="2 3">CA1873</strain>
    </source>
</reference>
<dbReference type="Proteomes" id="UP000053800">
    <property type="component" value="Unassembled WGS sequence"/>
</dbReference>
<evidence type="ECO:0000313" key="3">
    <source>
        <dbReference type="Proteomes" id="UP000053800"/>
    </source>
</evidence>
<feature type="region of interest" description="Disordered" evidence="1">
    <location>
        <begin position="1"/>
        <end position="28"/>
    </location>
</feature>
<organism evidence="2 3">
    <name type="scientific">Cryptococcus bacillisporus CA1873</name>
    <dbReference type="NCBI Taxonomy" id="1296111"/>
    <lineage>
        <taxon>Eukaryota</taxon>
        <taxon>Fungi</taxon>
        <taxon>Dikarya</taxon>
        <taxon>Basidiomycota</taxon>
        <taxon>Agaricomycotina</taxon>
        <taxon>Tremellomycetes</taxon>
        <taxon>Tremellales</taxon>
        <taxon>Cryptococcaceae</taxon>
        <taxon>Cryptococcus</taxon>
        <taxon>Cryptococcus gattii species complex</taxon>
    </lineage>
</organism>
<keyword evidence="3" id="KW-1185">Reference proteome</keyword>
<feature type="compositionally biased region" description="Low complexity" evidence="1">
    <location>
        <begin position="149"/>
        <end position="158"/>
    </location>
</feature>
<accession>A0ABR5B1H9</accession>
<sequence length="165" mass="17953">MSRETNSRTDFSSSGEPPSDSDRQDVSAHPLAWYIGHLDGLEWTDHQSSSPANMPAVNSILSDGQPSMTVTANAPQSSPYTSTYMGTESPTLPSSHQVLSTSPTSNLFFPMNEPDRVSSATTPNYFPEEPQIIFHLSPEETGKNDDTTLHTPHAPLLTNGKHQRG</sequence>
<gene>
    <name evidence="2" type="ORF">I314_06765</name>
</gene>
<feature type="compositionally biased region" description="Basic and acidic residues" evidence="1">
    <location>
        <begin position="138"/>
        <end position="148"/>
    </location>
</feature>
<feature type="region of interest" description="Disordered" evidence="1">
    <location>
        <begin position="138"/>
        <end position="165"/>
    </location>
</feature>
<feature type="region of interest" description="Disordered" evidence="1">
    <location>
        <begin position="44"/>
        <end position="101"/>
    </location>
</feature>
<protein>
    <submittedName>
        <fullName evidence="2">Uncharacterized protein</fullName>
    </submittedName>
</protein>
<feature type="compositionally biased region" description="Polar residues" evidence="1">
    <location>
        <begin position="59"/>
        <end position="101"/>
    </location>
</feature>
<evidence type="ECO:0000256" key="1">
    <source>
        <dbReference type="SAM" id="MobiDB-lite"/>
    </source>
</evidence>
<evidence type="ECO:0000313" key="2">
    <source>
        <dbReference type="EMBL" id="KIR57445.1"/>
    </source>
</evidence>
<dbReference type="EMBL" id="KN848915">
    <property type="protein sequence ID" value="KIR57445.1"/>
    <property type="molecule type" value="Genomic_DNA"/>
</dbReference>